<keyword evidence="4 5" id="KW-1015">Disulfide bond</keyword>
<dbReference type="PROSITE" id="PS00010">
    <property type="entry name" value="ASX_HYDROXYL"/>
    <property type="match status" value="1"/>
</dbReference>
<dbReference type="Pfam" id="PF00008">
    <property type="entry name" value="EGF"/>
    <property type="match status" value="1"/>
</dbReference>
<organism evidence="7 8">
    <name type="scientific">Porites lobata</name>
    <dbReference type="NCBI Taxonomy" id="104759"/>
    <lineage>
        <taxon>Eukaryota</taxon>
        <taxon>Metazoa</taxon>
        <taxon>Cnidaria</taxon>
        <taxon>Anthozoa</taxon>
        <taxon>Hexacorallia</taxon>
        <taxon>Scleractinia</taxon>
        <taxon>Fungiina</taxon>
        <taxon>Poritidae</taxon>
        <taxon>Porites</taxon>
    </lineage>
</organism>
<dbReference type="SUPFAM" id="SSF57414">
    <property type="entry name" value="Hairpin loop containing domain-like"/>
    <property type="match status" value="1"/>
</dbReference>
<dbReference type="Pfam" id="PF00024">
    <property type="entry name" value="PAN_1"/>
    <property type="match status" value="1"/>
</dbReference>
<gene>
    <name evidence="7" type="ORF">PLOB_00045039</name>
</gene>
<evidence type="ECO:0000256" key="5">
    <source>
        <dbReference type="PROSITE-ProRule" id="PRU00076"/>
    </source>
</evidence>
<dbReference type="PROSITE" id="PS50026">
    <property type="entry name" value="EGF_3"/>
    <property type="match status" value="2"/>
</dbReference>
<comment type="caution">
    <text evidence="7">The sequence shown here is derived from an EMBL/GenBank/DDBJ whole genome shotgun (WGS) entry which is preliminary data.</text>
</comment>
<dbReference type="CDD" id="cd00054">
    <property type="entry name" value="EGF_CA"/>
    <property type="match status" value="2"/>
</dbReference>
<evidence type="ECO:0000256" key="1">
    <source>
        <dbReference type="ARBA" id="ARBA00022536"/>
    </source>
</evidence>
<dbReference type="EMBL" id="CALNXK010000078">
    <property type="protein sequence ID" value="CAH3146390.1"/>
    <property type="molecule type" value="Genomic_DNA"/>
</dbReference>
<keyword evidence="2" id="KW-0732">Signal</keyword>
<evidence type="ECO:0000256" key="3">
    <source>
        <dbReference type="ARBA" id="ARBA00022737"/>
    </source>
</evidence>
<keyword evidence="8" id="KW-1185">Reference proteome</keyword>
<dbReference type="InterPro" id="IPR000152">
    <property type="entry name" value="EGF-type_Asp/Asn_hydroxyl_site"/>
</dbReference>
<feature type="disulfide bond" evidence="5">
    <location>
        <begin position="116"/>
        <end position="125"/>
    </location>
</feature>
<dbReference type="Gene3D" id="2.60.120.260">
    <property type="entry name" value="Galactose-binding domain-like"/>
    <property type="match status" value="1"/>
</dbReference>
<protein>
    <recommendedName>
        <fullName evidence="6">EGF-like domain-containing protein</fullName>
    </recommendedName>
</protein>
<evidence type="ECO:0000313" key="8">
    <source>
        <dbReference type="Proteomes" id="UP001159405"/>
    </source>
</evidence>
<keyword evidence="1 5" id="KW-0245">EGF-like domain</keyword>
<reference evidence="7 8" key="1">
    <citation type="submission" date="2022-05" db="EMBL/GenBank/DDBJ databases">
        <authorList>
            <consortium name="Genoscope - CEA"/>
            <person name="William W."/>
        </authorList>
    </citation>
    <scope>NUCLEOTIDE SEQUENCE [LARGE SCALE GENOMIC DNA]</scope>
</reference>
<dbReference type="PANTHER" id="PTHR12916:SF4">
    <property type="entry name" value="UNINFLATABLE, ISOFORM C"/>
    <property type="match status" value="1"/>
</dbReference>
<dbReference type="PROSITE" id="PS01186">
    <property type="entry name" value="EGF_2"/>
    <property type="match status" value="2"/>
</dbReference>
<evidence type="ECO:0000259" key="6">
    <source>
        <dbReference type="PROSITE" id="PS50026"/>
    </source>
</evidence>
<dbReference type="SUPFAM" id="SSF57196">
    <property type="entry name" value="EGF/Laminin"/>
    <property type="match status" value="2"/>
</dbReference>
<dbReference type="InterPro" id="IPR003609">
    <property type="entry name" value="Pan_app"/>
</dbReference>
<evidence type="ECO:0000313" key="7">
    <source>
        <dbReference type="EMBL" id="CAH3146390.1"/>
    </source>
</evidence>
<dbReference type="InterPro" id="IPR018097">
    <property type="entry name" value="EGF_Ca-bd_CS"/>
</dbReference>
<feature type="non-terminal residue" evidence="7">
    <location>
        <position position="1"/>
    </location>
</feature>
<dbReference type="SMART" id="SM00181">
    <property type="entry name" value="EGF"/>
    <property type="match status" value="2"/>
</dbReference>
<feature type="domain" description="EGF-like" evidence="6">
    <location>
        <begin position="182"/>
        <end position="224"/>
    </location>
</feature>
<dbReference type="SMART" id="SM00179">
    <property type="entry name" value="EGF_CA"/>
    <property type="match status" value="2"/>
</dbReference>
<dbReference type="Gene3D" id="2.10.25.10">
    <property type="entry name" value="Laminin"/>
    <property type="match status" value="2"/>
</dbReference>
<dbReference type="Pfam" id="PF07645">
    <property type="entry name" value="EGF_CA"/>
    <property type="match status" value="1"/>
</dbReference>
<dbReference type="InterPro" id="IPR001881">
    <property type="entry name" value="EGF-like_Ca-bd_dom"/>
</dbReference>
<proteinExistence type="predicted"/>
<evidence type="ECO:0000256" key="2">
    <source>
        <dbReference type="ARBA" id="ARBA00022729"/>
    </source>
</evidence>
<dbReference type="PROSITE" id="PS00022">
    <property type="entry name" value="EGF_1"/>
    <property type="match status" value="1"/>
</dbReference>
<accession>A0ABN8PMP3</accession>
<feature type="domain" description="EGF-like" evidence="6">
    <location>
        <begin position="88"/>
        <end position="126"/>
    </location>
</feature>
<comment type="caution">
    <text evidence="5">Lacks conserved residue(s) required for the propagation of feature annotation.</text>
</comment>
<keyword evidence="3" id="KW-0677">Repeat</keyword>
<sequence length="358" mass="39603">FEPVLVSDNCRVLVFQGPFLFNKRLVNHTIGYKIGVDFEDCEMHCYFKNKCVSVNYQVDTETCELNNATHLKYDENFIEENGYLYHGADNACDEIYCHNGGTCQSGFTVKGYRCLCPSGYTGERCEKGFELKNSTSLPYLLISSSVMGSCLLGQRVRFLRLIASDFPRILAGNRRFSLSFLDVDECVQGSDDCLQSLASCSNTDGSFKCSCNDGYTGDGKTYCHPTEFTATFTGDDQMEMFADGQSLGTDSNWRNPTTYLVPGHTRVLSVAGKDSGVALGILGSTSNGQVTNETWKCSSVLYPGWTSPAFDDQNWPLAKVIANHGDSPWGTLNGIAVTAKWIWENTNSNTAYCRLTLH</sequence>
<dbReference type="PANTHER" id="PTHR12916">
    <property type="entry name" value="CYTOCHROME C OXIDASE POLYPEPTIDE VIC-2"/>
    <property type="match status" value="1"/>
</dbReference>
<dbReference type="InterPro" id="IPR049883">
    <property type="entry name" value="NOTCH1_EGF-like"/>
</dbReference>
<dbReference type="InterPro" id="IPR000742">
    <property type="entry name" value="EGF"/>
</dbReference>
<evidence type="ECO:0000256" key="4">
    <source>
        <dbReference type="ARBA" id="ARBA00023157"/>
    </source>
</evidence>
<feature type="disulfide bond" evidence="5">
    <location>
        <begin position="97"/>
        <end position="114"/>
    </location>
</feature>
<dbReference type="Proteomes" id="UP001159405">
    <property type="component" value="Unassembled WGS sequence"/>
</dbReference>
<dbReference type="PROSITE" id="PS01187">
    <property type="entry name" value="EGF_CA"/>
    <property type="match status" value="1"/>
</dbReference>
<name>A0ABN8PMP3_9CNID</name>